<evidence type="ECO:0000256" key="4">
    <source>
        <dbReference type="SAM" id="MobiDB-lite"/>
    </source>
</evidence>
<dbReference type="InterPro" id="IPR016024">
    <property type="entry name" value="ARM-type_fold"/>
</dbReference>
<feature type="domain" description="TATA-binding protein interacting (TIP20)" evidence="5">
    <location>
        <begin position="1242"/>
        <end position="1291"/>
    </location>
</feature>
<dbReference type="KEGG" id="tng:GSTEN00012333G001"/>
<dbReference type="Pfam" id="PF13513">
    <property type="entry name" value="HEAT_EZ"/>
    <property type="match status" value="1"/>
</dbReference>
<feature type="region of interest" description="Disordered" evidence="4">
    <location>
        <begin position="1037"/>
        <end position="1056"/>
    </location>
</feature>
<dbReference type="OrthoDB" id="6260732at2759"/>
<evidence type="ECO:0000256" key="1">
    <source>
        <dbReference type="ARBA" id="ARBA00007657"/>
    </source>
</evidence>
<dbReference type="Pfam" id="PF25782">
    <property type="entry name" value="TPR_CAND1"/>
    <property type="match status" value="1"/>
</dbReference>
<dbReference type="EMBL" id="CAAE01013843">
    <property type="protein sequence ID" value="CAF95610.1"/>
    <property type="molecule type" value="Genomic_DNA"/>
</dbReference>
<feature type="region of interest" description="Disordered" evidence="4">
    <location>
        <begin position="706"/>
        <end position="781"/>
    </location>
</feature>
<reference evidence="6" key="2">
    <citation type="submission" date="2004-02" db="EMBL/GenBank/DDBJ databases">
        <authorList>
            <consortium name="Genoscope"/>
            <consortium name="Whitehead Institute Centre for Genome Research"/>
        </authorList>
    </citation>
    <scope>NUCLEOTIDE SEQUENCE</scope>
</reference>
<feature type="domain" description="TATA-binding protein interacting (TIP20)" evidence="5">
    <location>
        <begin position="1106"/>
        <end position="1223"/>
    </location>
</feature>
<dbReference type="InterPro" id="IPR039852">
    <property type="entry name" value="CAND1/CAND2"/>
</dbReference>
<evidence type="ECO:0000259" key="5">
    <source>
        <dbReference type="Pfam" id="PF08623"/>
    </source>
</evidence>
<proteinExistence type="inferred from homology"/>
<feature type="compositionally biased region" description="Gly residues" evidence="4">
    <location>
        <begin position="769"/>
        <end position="778"/>
    </location>
</feature>
<dbReference type="Gene3D" id="1.25.10.10">
    <property type="entry name" value="Leucine-rich Repeat Variant"/>
    <property type="match status" value="3"/>
</dbReference>
<dbReference type="InterPro" id="IPR013932">
    <property type="entry name" value="TATA-bd_TIP120"/>
</dbReference>
<comment type="caution">
    <text evidence="6">The sequence shown here is derived from an EMBL/GenBank/DDBJ whole genome shotgun (WGS) entry which is preliminary data.</text>
</comment>
<keyword evidence="3" id="KW-0833">Ubl conjugation pathway</keyword>
<name>Q4SUS2_TETNG</name>
<feature type="non-terminal residue" evidence="6">
    <location>
        <position position="1"/>
    </location>
</feature>
<organism evidence="6">
    <name type="scientific">Tetraodon nigroviridis</name>
    <name type="common">Spotted green pufferfish</name>
    <name type="synonym">Chelonodon nigroviridis</name>
    <dbReference type="NCBI Taxonomy" id="99883"/>
    <lineage>
        <taxon>Eukaryota</taxon>
        <taxon>Metazoa</taxon>
        <taxon>Chordata</taxon>
        <taxon>Craniata</taxon>
        <taxon>Vertebrata</taxon>
        <taxon>Euteleostomi</taxon>
        <taxon>Actinopterygii</taxon>
        <taxon>Neopterygii</taxon>
        <taxon>Teleostei</taxon>
        <taxon>Neoteleostei</taxon>
        <taxon>Acanthomorphata</taxon>
        <taxon>Eupercaria</taxon>
        <taxon>Tetraodontiformes</taxon>
        <taxon>Tetradontoidea</taxon>
        <taxon>Tetraodontidae</taxon>
        <taxon>Tetraodon</taxon>
    </lineage>
</organism>
<sequence>MASASYHISNLLEKMTSSDKDFRFMATNDLMTELQKDSIKLDDDSERKVVRMILKLLEDKNGEVQNLAVKCLGPLVSKVKEYQVETIVDTLCTNMLSDKEQLRDISSIGLKTVIGELPPASSGSALAASVCKKITGRLTSAIAKQEDVSVQLEALDIMADMLCRQGGLLVNFHPSILSCLLPQLTSPRLAVRKRTIMALGHLVMSCGNLVFIDLIEHLLAELGRNDSMSTTRTYIQCTAAISRQAGHRIGEYLEKIIPLVVKFCNVDDDELREYCIQAFESFVRRCPKEVYPHVPAVIAICLRYLTYDPNYNFDDEDEDDNAMDAEQNDEDYQGSDDEYSDDDDMSWKVRRAAAKCLDAVVSTRHEMLPEFYRSVSPALVCRFKVAPPPPRPEGGVAADRFLFQEREENVKADVFHAYLSLLKQTRPAQSWLADPDAMEQGETPLTMLQSQVPIIVKALHKQLKEKSVKTRQCCFNMLTELVNVLPGALTQHIPVLVPGIIFSLNDKSSSSNLKIDALACLHVVMVTHPAHAFHAHVPALVPPVVACVGDPFYKITSEALLVTQQLVKVIRPLDGQSERSDSFDPSPYISDLFSCTIKRLKAADIDQEVKERAISCMGQIICNLGDRLPAELPGTLLIFLERLKNEITRLTTVKALTLIAGSPLKIDLRPVLPEAVPILASFLRKNQRALKLCTLAALDMPAPQLQRGGDARHGGRSAGRAAATHLRGRHARVADGTELPVHAGRHPPRLAGPAERRQHPAAADHAGAGCHGDAGAGLHGPAADANGAGVLAERRPPPQTGLLLHRQVRGGADAGLPRRGPRRGGTVHPGEPPGAPLADLLRALTARAVRQDVKNSRSTDSIRLLALLSLGEVGHHVDLSGQPELKTVILDAFSSSSEEVKSAASYALGSIAVGNLPEYLPFVLQEITASKRQYLLLHSLKEIISSACVRGLKPYVELVWALLLKHSECQEEGTRNVVAECLGKLTLIDPETLLPRLKGYLQSGSSYARSSVVTAVKFTISDQPQPIDPLLKSCIGERPSRGEVPGRPGPGSASSRIGLLTPGADLPLSLPVPSGDFLKTLADPDLNVRRVALVTFNSAAHNKPSLIRDLLDAVLPQLYNETRVRKELIREVEMGPFKHTVDDGLDLRKAAFECMYTLLDSCLDRIDIFTFLNHVEDGLKDHYDIKMLTFLMLARLSSLCPSAVLQRLDRLVEPLRATCTTKVGPALPRPLPAWPRPLTPVPRSQVKANSVKQEFEKQDELKRSAMRAVVALLTIPEAEKSPLMSEFQSQISANQELAAIFDSIQRDSSSANMESMDTS</sequence>
<feature type="region of interest" description="Disordered" evidence="4">
    <location>
        <begin position="809"/>
        <end position="833"/>
    </location>
</feature>
<reference evidence="6" key="1">
    <citation type="journal article" date="2004" name="Nature">
        <title>Genome duplication in the teleost fish Tetraodon nigroviridis reveals the early vertebrate proto-karyotype.</title>
        <authorList>
            <person name="Jaillon O."/>
            <person name="Aury J.-M."/>
            <person name="Brunet F."/>
            <person name="Petit J.-L."/>
            <person name="Stange-Thomann N."/>
            <person name="Mauceli E."/>
            <person name="Bouneau L."/>
            <person name="Fischer C."/>
            <person name="Ozouf-Costaz C."/>
            <person name="Bernot A."/>
            <person name="Nicaud S."/>
            <person name="Jaffe D."/>
            <person name="Fisher S."/>
            <person name="Lutfalla G."/>
            <person name="Dossat C."/>
            <person name="Segurens B."/>
            <person name="Dasilva C."/>
            <person name="Salanoubat M."/>
            <person name="Levy M."/>
            <person name="Boudet N."/>
            <person name="Castellano S."/>
            <person name="Anthouard V."/>
            <person name="Jubin C."/>
            <person name="Castelli V."/>
            <person name="Katinka M."/>
            <person name="Vacherie B."/>
            <person name="Biemont C."/>
            <person name="Skalli Z."/>
            <person name="Cattolico L."/>
            <person name="Poulain J."/>
            <person name="De Berardinis V."/>
            <person name="Cruaud C."/>
            <person name="Duprat S."/>
            <person name="Brottier P."/>
            <person name="Coutanceau J.-P."/>
            <person name="Gouzy J."/>
            <person name="Parra G."/>
            <person name="Lardier G."/>
            <person name="Chapple C."/>
            <person name="McKernan K.J."/>
            <person name="McEwan P."/>
            <person name="Bosak S."/>
            <person name="Kellis M."/>
            <person name="Volff J.-N."/>
            <person name="Guigo R."/>
            <person name="Zody M.C."/>
            <person name="Mesirov J."/>
            <person name="Lindblad-Toh K."/>
            <person name="Birren B."/>
            <person name="Nusbaum C."/>
            <person name="Kahn D."/>
            <person name="Robinson-Rechavi M."/>
            <person name="Laudet V."/>
            <person name="Schachter V."/>
            <person name="Quetier F."/>
            <person name="Saurin W."/>
            <person name="Scarpelli C."/>
            <person name="Wincker P."/>
            <person name="Lander E.S."/>
            <person name="Weissenbach J."/>
            <person name="Roest Crollius H."/>
        </authorList>
    </citation>
    <scope>NUCLEOTIDE SEQUENCE [LARGE SCALE GENOMIC DNA]</scope>
</reference>
<gene>
    <name evidence="6" type="ORF">GSTENG00012333001</name>
</gene>
<dbReference type="Pfam" id="PF08623">
    <property type="entry name" value="TIP120"/>
    <property type="match status" value="2"/>
</dbReference>
<dbReference type="PANTHER" id="PTHR12696">
    <property type="entry name" value="TIP120"/>
    <property type="match status" value="1"/>
</dbReference>
<evidence type="ECO:0000256" key="3">
    <source>
        <dbReference type="ARBA" id="ARBA00022786"/>
    </source>
</evidence>
<evidence type="ECO:0000256" key="2">
    <source>
        <dbReference type="ARBA" id="ARBA00022737"/>
    </source>
</evidence>
<dbReference type="GO" id="GO:0010265">
    <property type="term" value="P:SCF complex assembly"/>
    <property type="evidence" value="ECO:0007669"/>
    <property type="project" value="InterPro"/>
</dbReference>
<dbReference type="SUPFAM" id="SSF48371">
    <property type="entry name" value="ARM repeat"/>
    <property type="match status" value="1"/>
</dbReference>
<comment type="similarity">
    <text evidence="1">Belongs to the CAND family.</text>
</comment>
<accession>Q4SUS2</accession>
<dbReference type="InterPro" id="IPR011989">
    <property type="entry name" value="ARM-like"/>
</dbReference>
<feature type="region of interest" description="Disordered" evidence="4">
    <location>
        <begin position="315"/>
        <end position="343"/>
    </location>
</feature>
<evidence type="ECO:0000313" key="6">
    <source>
        <dbReference type="EMBL" id="CAF95610.1"/>
    </source>
</evidence>
<keyword evidence="2" id="KW-0677">Repeat</keyword>
<feature type="compositionally biased region" description="Low complexity" evidence="4">
    <location>
        <begin position="809"/>
        <end position="818"/>
    </location>
</feature>
<protein>
    <submittedName>
        <fullName evidence="6">(spotted green pufferfish) hypothetical protein</fullName>
    </submittedName>
</protein>